<dbReference type="InterPro" id="IPR005828">
    <property type="entry name" value="MFS_sugar_transport-like"/>
</dbReference>
<feature type="transmembrane region" description="Helical" evidence="7">
    <location>
        <begin position="313"/>
        <end position="332"/>
    </location>
</feature>
<evidence type="ECO:0000256" key="4">
    <source>
        <dbReference type="ARBA" id="ARBA00022692"/>
    </source>
</evidence>
<evidence type="ECO:0000256" key="3">
    <source>
        <dbReference type="ARBA" id="ARBA00022475"/>
    </source>
</evidence>
<evidence type="ECO:0000256" key="1">
    <source>
        <dbReference type="ARBA" id="ARBA00004651"/>
    </source>
</evidence>
<dbReference type="PROSITE" id="PS50850">
    <property type="entry name" value="MFS"/>
    <property type="match status" value="1"/>
</dbReference>
<dbReference type="PANTHER" id="PTHR43045:SF1">
    <property type="entry name" value="SHIKIMATE TRANSPORTER"/>
    <property type="match status" value="1"/>
</dbReference>
<dbReference type="InterPro" id="IPR020846">
    <property type="entry name" value="MFS_dom"/>
</dbReference>
<dbReference type="AlphaFoldDB" id="A0A4Q9GKW0"/>
<feature type="transmembrane region" description="Helical" evidence="7">
    <location>
        <begin position="36"/>
        <end position="57"/>
    </location>
</feature>
<proteinExistence type="predicted"/>
<feature type="domain" description="Major facilitator superfamily (MFS) profile" evidence="8">
    <location>
        <begin position="1"/>
        <end position="406"/>
    </location>
</feature>
<evidence type="ECO:0000256" key="5">
    <source>
        <dbReference type="ARBA" id="ARBA00022989"/>
    </source>
</evidence>
<feature type="transmembrane region" description="Helical" evidence="7">
    <location>
        <begin position="222"/>
        <end position="245"/>
    </location>
</feature>
<feature type="transmembrane region" description="Helical" evidence="7">
    <location>
        <begin position="93"/>
        <end position="113"/>
    </location>
</feature>
<dbReference type="PANTHER" id="PTHR43045">
    <property type="entry name" value="SHIKIMATE TRANSPORTER"/>
    <property type="match status" value="1"/>
</dbReference>
<dbReference type="Gene3D" id="1.20.1250.20">
    <property type="entry name" value="MFS general substrate transporter like domains"/>
    <property type="match status" value="2"/>
</dbReference>
<feature type="transmembrane region" description="Helical" evidence="7">
    <location>
        <begin position="12"/>
        <end position="30"/>
    </location>
</feature>
<feature type="transmembrane region" description="Helical" evidence="7">
    <location>
        <begin position="257"/>
        <end position="281"/>
    </location>
</feature>
<keyword evidence="3" id="KW-1003">Cell membrane</keyword>
<evidence type="ECO:0000256" key="6">
    <source>
        <dbReference type="ARBA" id="ARBA00023136"/>
    </source>
</evidence>
<dbReference type="CDD" id="cd17369">
    <property type="entry name" value="MFS_ShiA_like"/>
    <property type="match status" value="1"/>
</dbReference>
<accession>A0A4Q9GKW0</accession>
<evidence type="ECO:0000313" key="10">
    <source>
        <dbReference type="Proteomes" id="UP000291613"/>
    </source>
</evidence>
<dbReference type="InterPro" id="IPR036259">
    <property type="entry name" value="MFS_trans_sf"/>
</dbReference>
<feature type="transmembrane region" description="Helical" evidence="7">
    <location>
        <begin position="353"/>
        <end position="375"/>
    </location>
</feature>
<dbReference type="OrthoDB" id="9783227at2"/>
<feature type="transmembrane region" description="Helical" evidence="7">
    <location>
        <begin position="381"/>
        <end position="401"/>
    </location>
</feature>
<dbReference type="SUPFAM" id="SSF103473">
    <property type="entry name" value="MFS general substrate transporter"/>
    <property type="match status" value="1"/>
</dbReference>
<sequence length="409" mass="42892">MVGTTIEWYDFFIFGTASALVFSKLFFPSYDPVTGTLASFATFAVGLFARPLGGFVFGHFGDRVGRKSMLLLSLFLMGVPTVLIGLLPTYNEIGVWAAVLLVLLRICQGVAVGGEWGGAVLMAVEHASVEKRSLFGSLPQVGTPAGLIISTIVFSVASSLPEDVFLNWGWRVPFLASIVLIALGVFVRSKVAESPAFLAAKTSGETVALPSVRVFTAYPRPLLLAIGAKLAEVTLFYLVTVFVLQYATSKLGIPKSYILNSILLAATLCLFMIPFSGYIAGKFGLRRIYGIGTILLAIAAVPAFLALSTGDALAIRLAIVICLGGIYPLMFGAQPALYSAQFPTNIRYSGISLGVQFAAAIGGGLAPIIATTLLAATGGTLAIGLYLSGLAVLAGLCVLAMKKPQATTL</sequence>
<reference evidence="9 10" key="1">
    <citation type="submission" date="2019-02" db="EMBL/GenBank/DDBJ databases">
        <title>Hansschlegelia quercus sp. nov., a novel methylotrophic bacterium from buds of oak (Quercus robur L.).</title>
        <authorList>
            <person name="Agafonova N.V."/>
            <person name="Kaparullina E.N."/>
            <person name="Grouzdev D.S."/>
            <person name="Doronina N.V."/>
        </authorList>
    </citation>
    <scope>NUCLEOTIDE SEQUENCE [LARGE SCALE GENOMIC DNA]</scope>
    <source>
        <strain evidence="9 10">Dub</strain>
    </source>
</reference>
<feature type="transmembrane region" description="Helical" evidence="7">
    <location>
        <begin position="288"/>
        <end position="307"/>
    </location>
</feature>
<feature type="transmembrane region" description="Helical" evidence="7">
    <location>
        <begin position="134"/>
        <end position="156"/>
    </location>
</feature>
<protein>
    <submittedName>
        <fullName evidence="9">MFS transporter</fullName>
    </submittedName>
</protein>
<evidence type="ECO:0000259" key="8">
    <source>
        <dbReference type="PROSITE" id="PS50850"/>
    </source>
</evidence>
<feature type="transmembrane region" description="Helical" evidence="7">
    <location>
        <begin position="69"/>
        <end position="87"/>
    </location>
</feature>
<evidence type="ECO:0000313" key="9">
    <source>
        <dbReference type="EMBL" id="TBN53991.1"/>
    </source>
</evidence>
<feature type="transmembrane region" description="Helical" evidence="7">
    <location>
        <begin position="168"/>
        <end position="187"/>
    </location>
</feature>
<keyword evidence="2" id="KW-0813">Transport</keyword>
<keyword evidence="4 7" id="KW-0812">Transmembrane</keyword>
<dbReference type="GO" id="GO:0022857">
    <property type="term" value="F:transmembrane transporter activity"/>
    <property type="evidence" value="ECO:0007669"/>
    <property type="project" value="InterPro"/>
</dbReference>
<comment type="subcellular location">
    <subcellularLocation>
        <location evidence="1">Cell membrane</location>
        <topology evidence="1">Multi-pass membrane protein</topology>
    </subcellularLocation>
</comment>
<dbReference type="GO" id="GO:0005886">
    <property type="term" value="C:plasma membrane"/>
    <property type="evidence" value="ECO:0007669"/>
    <property type="project" value="UniProtKB-SubCell"/>
</dbReference>
<keyword evidence="10" id="KW-1185">Reference proteome</keyword>
<organism evidence="9 10">
    <name type="scientific">Hansschlegelia quercus</name>
    <dbReference type="NCBI Taxonomy" id="2528245"/>
    <lineage>
        <taxon>Bacteria</taxon>
        <taxon>Pseudomonadati</taxon>
        <taxon>Pseudomonadota</taxon>
        <taxon>Alphaproteobacteria</taxon>
        <taxon>Hyphomicrobiales</taxon>
        <taxon>Methylopilaceae</taxon>
        <taxon>Hansschlegelia</taxon>
    </lineage>
</organism>
<dbReference type="Proteomes" id="UP000291613">
    <property type="component" value="Unassembled WGS sequence"/>
</dbReference>
<comment type="caution">
    <text evidence="9">The sequence shown here is derived from an EMBL/GenBank/DDBJ whole genome shotgun (WGS) entry which is preliminary data.</text>
</comment>
<keyword evidence="6 7" id="KW-0472">Membrane</keyword>
<evidence type="ECO:0000256" key="2">
    <source>
        <dbReference type="ARBA" id="ARBA00022448"/>
    </source>
</evidence>
<evidence type="ECO:0000256" key="7">
    <source>
        <dbReference type="SAM" id="Phobius"/>
    </source>
</evidence>
<name>A0A4Q9GKW0_9HYPH</name>
<dbReference type="Pfam" id="PF00083">
    <property type="entry name" value="Sugar_tr"/>
    <property type="match status" value="1"/>
</dbReference>
<dbReference type="EMBL" id="SIUB01000003">
    <property type="protein sequence ID" value="TBN53991.1"/>
    <property type="molecule type" value="Genomic_DNA"/>
</dbReference>
<gene>
    <name evidence="9" type="ORF">EYR15_06945</name>
</gene>
<keyword evidence="5 7" id="KW-1133">Transmembrane helix</keyword>